<dbReference type="OrthoDB" id="112113at2157"/>
<dbReference type="eggNOG" id="arCOG03007">
    <property type="taxonomic scope" value="Archaea"/>
</dbReference>
<dbReference type="HOGENOM" id="CLU_2127864_0_0_2"/>
<dbReference type="EMBL" id="CP001338">
    <property type="protein sequence ID" value="ACL16011.1"/>
    <property type="molecule type" value="Genomic_DNA"/>
</dbReference>
<dbReference type="GeneID" id="55593186"/>
<dbReference type="KEGG" id="mpl:Mpal_0640"/>
<accession>B8GFG3</accession>
<proteinExistence type="predicted"/>
<dbReference type="STRING" id="521011.Mpal_0640"/>
<gene>
    <name evidence="1" type="ordered locus">Mpal_0640</name>
</gene>
<sequence length="113" mass="12595">MRRANAFSDDGAGWIYEYLIVMAVDEQRRSAPKRIAKTTRSGVFVWQKIRNLIVAARNGTDFVQFLYINPAHNIAAELELGSVEKVDDTWFLGSGIYYGPVTPVITNAQGASK</sequence>
<dbReference type="RefSeq" id="WP_012617330.1">
    <property type="nucleotide sequence ID" value="NC_011832.1"/>
</dbReference>
<name>B8GFG3_METPE</name>
<organism evidence="1 2">
    <name type="scientific">Methanosphaerula palustris (strain ATCC BAA-1556 / DSM 19958 / E1-9c)</name>
    <dbReference type="NCBI Taxonomy" id="521011"/>
    <lineage>
        <taxon>Archaea</taxon>
        <taxon>Methanobacteriati</taxon>
        <taxon>Methanobacteriota</taxon>
        <taxon>Stenosarchaea group</taxon>
        <taxon>Methanomicrobia</taxon>
        <taxon>Methanomicrobiales</taxon>
        <taxon>Methanoregulaceae</taxon>
        <taxon>Methanosphaerula</taxon>
    </lineage>
</organism>
<protein>
    <submittedName>
        <fullName evidence="1">Uncharacterized protein</fullName>
    </submittedName>
</protein>
<evidence type="ECO:0000313" key="2">
    <source>
        <dbReference type="Proteomes" id="UP000002457"/>
    </source>
</evidence>
<keyword evidence="2" id="KW-1185">Reference proteome</keyword>
<dbReference type="Proteomes" id="UP000002457">
    <property type="component" value="Chromosome"/>
</dbReference>
<evidence type="ECO:0000313" key="1">
    <source>
        <dbReference type="EMBL" id="ACL16011.1"/>
    </source>
</evidence>
<dbReference type="AlphaFoldDB" id="B8GFG3"/>
<reference evidence="1 2" key="1">
    <citation type="journal article" date="2015" name="Genome Announc.">
        <title>Complete Genome Sequence of Methanosphaerula palustris E1-9CT, a Hydrogenotrophic Methanogen Isolated from a Minerotrophic Fen Peatland.</title>
        <authorList>
            <person name="Cadillo-Quiroz H."/>
            <person name="Browne P."/>
            <person name="Kyrpides N."/>
            <person name="Woyke T."/>
            <person name="Goodwin L."/>
            <person name="Detter C."/>
            <person name="Yavitt J.B."/>
            <person name="Zinder S.H."/>
        </authorList>
    </citation>
    <scope>NUCLEOTIDE SEQUENCE [LARGE SCALE GENOMIC DNA]</scope>
    <source>
        <strain evidence="2">ATCC BAA-1556 / DSM 19958 / E1-9c</strain>
    </source>
</reference>